<gene>
    <name evidence="1" type="ORF">H3V53_25405</name>
</gene>
<dbReference type="SUPFAM" id="SSF88659">
    <property type="entry name" value="Sigma3 and sigma4 domains of RNA polymerase sigma factors"/>
    <property type="match status" value="1"/>
</dbReference>
<evidence type="ECO:0000313" key="2">
    <source>
        <dbReference type="Proteomes" id="UP001386437"/>
    </source>
</evidence>
<keyword evidence="2" id="KW-1185">Reference proteome</keyword>
<dbReference type="InterPro" id="IPR036388">
    <property type="entry name" value="WH-like_DNA-bd_sf"/>
</dbReference>
<accession>A0ABU8IYC7</accession>
<organism evidence="1 2">
    <name type="scientific">Paraburkholderia bengalensis</name>
    <dbReference type="NCBI Taxonomy" id="2747562"/>
    <lineage>
        <taxon>Bacteria</taxon>
        <taxon>Pseudomonadati</taxon>
        <taxon>Pseudomonadota</taxon>
        <taxon>Betaproteobacteria</taxon>
        <taxon>Burkholderiales</taxon>
        <taxon>Burkholderiaceae</taxon>
        <taxon>Paraburkholderia</taxon>
    </lineage>
</organism>
<dbReference type="EMBL" id="JACFYJ010000050">
    <property type="protein sequence ID" value="MEI6000410.1"/>
    <property type="molecule type" value="Genomic_DNA"/>
</dbReference>
<name>A0ABU8IYC7_9BURK</name>
<proteinExistence type="predicted"/>
<dbReference type="InterPro" id="IPR013324">
    <property type="entry name" value="RNA_pol_sigma_r3/r4-like"/>
</dbReference>
<sequence length="96" mass="10931">MSTRRVQFFEPLDDDASPATAHLAVQWNLDAQHDLDRLLAALPRKQRESNVQTRLRGRPVAETETLTGLTEPVVEVSVHRRLKALAAKIKREIHED</sequence>
<dbReference type="Proteomes" id="UP001386437">
    <property type="component" value="Unassembled WGS sequence"/>
</dbReference>
<protein>
    <submittedName>
        <fullName evidence="1">Uncharacterized protein</fullName>
    </submittedName>
</protein>
<dbReference type="RefSeq" id="WP_336600344.1">
    <property type="nucleotide sequence ID" value="NZ_JACFYJ010000050.1"/>
</dbReference>
<comment type="caution">
    <text evidence="1">The sequence shown here is derived from an EMBL/GenBank/DDBJ whole genome shotgun (WGS) entry which is preliminary data.</text>
</comment>
<evidence type="ECO:0000313" key="1">
    <source>
        <dbReference type="EMBL" id="MEI6000410.1"/>
    </source>
</evidence>
<reference evidence="1 2" key="1">
    <citation type="journal article" date="2022" name="Arch. Microbiol.">
        <title>Paraburkholderia bengalensis sp. nov. isolated from roots of Oryza sativa, IR64.</title>
        <authorList>
            <person name="Nag P."/>
            <person name="Mondal N."/>
            <person name="Sarkar J."/>
            <person name="Das S."/>
        </authorList>
    </citation>
    <scope>NUCLEOTIDE SEQUENCE [LARGE SCALE GENOMIC DNA]</scope>
    <source>
        <strain evidence="1 2">IR64_4_BI</strain>
    </source>
</reference>
<dbReference type="Gene3D" id="1.10.10.10">
    <property type="entry name" value="Winged helix-like DNA-binding domain superfamily/Winged helix DNA-binding domain"/>
    <property type="match status" value="1"/>
</dbReference>